<organism evidence="1 2">
    <name type="scientific">Pelagomonas calceolata</name>
    <dbReference type="NCBI Taxonomy" id="35677"/>
    <lineage>
        <taxon>Eukaryota</taxon>
        <taxon>Sar</taxon>
        <taxon>Stramenopiles</taxon>
        <taxon>Ochrophyta</taxon>
        <taxon>Pelagophyceae</taxon>
        <taxon>Pelagomonadales</taxon>
        <taxon>Pelagomonadaceae</taxon>
        <taxon>Pelagomonas</taxon>
    </lineage>
</organism>
<evidence type="ECO:0000313" key="2">
    <source>
        <dbReference type="Proteomes" id="UP000789595"/>
    </source>
</evidence>
<reference evidence="1" key="1">
    <citation type="submission" date="2021-11" db="EMBL/GenBank/DDBJ databases">
        <authorList>
            <consortium name="Genoscope - CEA"/>
            <person name="William W."/>
        </authorList>
    </citation>
    <scope>NUCLEOTIDE SEQUENCE</scope>
</reference>
<dbReference type="EMBL" id="CAKKNE010000004">
    <property type="protein sequence ID" value="CAH0374484.1"/>
    <property type="molecule type" value="Genomic_DNA"/>
</dbReference>
<protein>
    <submittedName>
        <fullName evidence="1">Uncharacterized protein</fullName>
    </submittedName>
</protein>
<proteinExistence type="predicted"/>
<gene>
    <name evidence="1" type="ORF">PECAL_4P17670</name>
</gene>
<dbReference type="Proteomes" id="UP000789595">
    <property type="component" value="Unassembled WGS sequence"/>
</dbReference>
<comment type="caution">
    <text evidence="1">The sequence shown here is derived from an EMBL/GenBank/DDBJ whole genome shotgun (WGS) entry which is preliminary data.</text>
</comment>
<evidence type="ECO:0000313" key="1">
    <source>
        <dbReference type="EMBL" id="CAH0374484.1"/>
    </source>
</evidence>
<sequence length="199" mass="21603">MWAATAHRQSTRRARRVIATYRLRGGPQFDDRRQALEVAQTLPDYHTGPVGEGGWLKALGEASHVLCVHGGGNDLNPRLFEALWMGALDLGLVKDSTDAAMLRGRGPFETTMSFGGRDAASSFGDASAIVGAIVDMTVAADAKYFVGGMGISTFDRGVVDMRSTRDQYRAAPATPANCTFMVRRHRGQEPSLRHFTSFP</sequence>
<dbReference type="AlphaFoldDB" id="A0A8J2X012"/>
<accession>A0A8J2X012</accession>
<keyword evidence="2" id="KW-1185">Reference proteome</keyword>
<name>A0A8J2X012_9STRA</name>